<dbReference type="PANTHER" id="PTHR47707:SF1">
    <property type="entry name" value="NUDIX HYDROLASE FAMILY PROTEIN"/>
    <property type="match status" value="1"/>
</dbReference>
<dbReference type="Proteomes" id="UP000321764">
    <property type="component" value="Unassembled WGS sequence"/>
</dbReference>
<gene>
    <name evidence="18" type="ORF">FME95_09325</name>
</gene>
<evidence type="ECO:0000256" key="5">
    <source>
        <dbReference type="ARBA" id="ARBA00022723"/>
    </source>
</evidence>
<dbReference type="GO" id="GO:0008413">
    <property type="term" value="F:8-oxo-7,8-dihydroguanosine triphosphate pyrophosphatase activity"/>
    <property type="evidence" value="ECO:0007669"/>
    <property type="project" value="TreeGrafter"/>
</dbReference>
<dbReference type="PRINTS" id="PR00502">
    <property type="entry name" value="NUDIXFAMILY"/>
</dbReference>
<accession>A0A5C8ZC45</accession>
<keyword evidence="19" id="KW-1185">Reference proteome</keyword>
<comment type="catalytic activity">
    <reaction evidence="10">
        <text>8-oxo-dGTP + H2O = 8-oxo-dGMP + diphosphate + H(+)</text>
        <dbReference type="Rhea" id="RHEA:31575"/>
        <dbReference type="ChEBI" id="CHEBI:15377"/>
        <dbReference type="ChEBI" id="CHEBI:15378"/>
        <dbReference type="ChEBI" id="CHEBI:33019"/>
        <dbReference type="ChEBI" id="CHEBI:63224"/>
        <dbReference type="ChEBI" id="CHEBI:77896"/>
        <dbReference type="EC" id="3.6.1.55"/>
    </reaction>
</comment>
<dbReference type="CDD" id="cd03425">
    <property type="entry name" value="NUDIX_MutT_NudA_like"/>
    <property type="match status" value="1"/>
</dbReference>
<evidence type="ECO:0000256" key="6">
    <source>
        <dbReference type="ARBA" id="ARBA00022763"/>
    </source>
</evidence>
<evidence type="ECO:0000256" key="13">
    <source>
        <dbReference type="ARBA" id="ARBA00040794"/>
    </source>
</evidence>
<keyword evidence="9" id="KW-0234">DNA repair</keyword>
<organism evidence="18 19">
    <name type="scientific">Reinekea thalattae</name>
    <dbReference type="NCBI Taxonomy" id="2593301"/>
    <lineage>
        <taxon>Bacteria</taxon>
        <taxon>Pseudomonadati</taxon>
        <taxon>Pseudomonadota</taxon>
        <taxon>Gammaproteobacteria</taxon>
        <taxon>Oceanospirillales</taxon>
        <taxon>Saccharospirillaceae</taxon>
        <taxon>Reinekea</taxon>
    </lineage>
</organism>
<evidence type="ECO:0000256" key="11">
    <source>
        <dbReference type="ARBA" id="ARBA00036904"/>
    </source>
</evidence>
<evidence type="ECO:0000259" key="17">
    <source>
        <dbReference type="PROSITE" id="PS51462"/>
    </source>
</evidence>
<comment type="similarity">
    <text evidence="2">Belongs to the Nudix hydrolase family.</text>
</comment>
<evidence type="ECO:0000256" key="3">
    <source>
        <dbReference type="ARBA" id="ARBA00022457"/>
    </source>
</evidence>
<evidence type="ECO:0000256" key="8">
    <source>
        <dbReference type="ARBA" id="ARBA00022842"/>
    </source>
</evidence>
<dbReference type="InterPro" id="IPR020476">
    <property type="entry name" value="Nudix_hydrolase"/>
</dbReference>
<comment type="caution">
    <text evidence="18">The sequence shown here is derived from an EMBL/GenBank/DDBJ whole genome shotgun (WGS) entry which is preliminary data.</text>
</comment>
<keyword evidence="7 18" id="KW-0378">Hydrolase</keyword>
<dbReference type="EMBL" id="VKAD01000001">
    <property type="protein sequence ID" value="TXR54718.1"/>
    <property type="molecule type" value="Genomic_DNA"/>
</dbReference>
<dbReference type="InterPro" id="IPR015797">
    <property type="entry name" value="NUDIX_hydrolase-like_dom_sf"/>
</dbReference>
<comment type="catalytic activity">
    <reaction evidence="11">
        <text>8-oxo-GTP + H2O = 8-oxo-GMP + diphosphate + H(+)</text>
        <dbReference type="Rhea" id="RHEA:67616"/>
        <dbReference type="ChEBI" id="CHEBI:15377"/>
        <dbReference type="ChEBI" id="CHEBI:15378"/>
        <dbReference type="ChEBI" id="CHEBI:33019"/>
        <dbReference type="ChEBI" id="CHEBI:143553"/>
        <dbReference type="ChEBI" id="CHEBI:145694"/>
    </reaction>
</comment>
<evidence type="ECO:0000313" key="19">
    <source>
        <dbReference type="Proteomes" id="UP000321764"/>
    </source>
</evidence>
<dbReference type="EC" id="3.6.1.55" evidence="12"/>
<evidence type="ECO:0000256" key="7">
    <source>
        <dbReference type="ARBA" id="ARBA00022801"/>
    </source>
</evidence>
<dbReference type="RefSeq" id="WP_147714117.1">
    <property type="nucleotide sequence ID" value="NZ_VKAD01000001.1"/>
</dbReference>
<protein>
    <recommendedName>
        <fullName evidence="13">8-oxo-dGTP diphosphatase</fullName>
        <ecNumber evidence="12">3.6.1.55</ecNumber>
    </recommendedName>
    <alternativeName>
        <fullName evidence="16">7,8-dihydro-8-oxoguanine-triphosphatase</fullName>
    </alternativeName>
    <alternativeName>
        <fullName evidence="15">Mutator protein MutT</fullName>
    </alternativeName>
    <alternativeName>
        <fullName evidence="14">dGTP pyrophosphohydrolase</fullName>
    </alternativeName>
</protein>
<keyword evidence="5" id="KW-0479">Metal-binding</keyword>
<sequence length="133" mass="15263">MPPVIIDVTAAVIVKDDRICCARRAAHKEHAGYWEFPGGKLELGETLEQCLVRELAEELAIEVRVERFLLTSRHRYPDKIIDLHAFQVRWLCGDFNCVDHDLIRWLPLSELQQLPWSAADIPIIDHLLAQTIG</sequence>
<reference evidence="18 19" key="1">
    <citation type="submission" date="2019-07" db="EMBL/GenBank/DDBJ databases">
        <title>Reinekea sp. strain SSH23 genome sequencing and assembly.</title>
        <authorList>
            <person name="Kim I."/>
        </authorList>
    </citation>
    <scope>NUCLEOTIDE SEQUENCE [LARGE SCALE GENOMIC DNA]</scope>
    <source>
        <strain evidence="18 19">SSH23</strain>
    </source>
</reference>
<dbReference type="InterPro" id="IPR000086">
    <property type="entry name" value="NUDIX_hydrolase_dom"/>
</dbReference>
<feature type="domain" description="Nudix hydrolase" evidence="17">
    <location>
        <begin position="3"/>
        <end position="128"/>
    </location>
</feature>
<evidence type="ECO:0000256" key="4">
    <source>
        <dbReference type="ARBA" id="ARBA00022705"/>
    </source>
</evidence>
<dbReference type="GO" id="GO:0035539">
    <property type="term" value="F:8-oxo-7,8-dihydrodeoxyguanosine triphosphate pyrophosphatase activity"/>
    <property type="evidence" value="ECO:0007669"/>
    <property type="project" value="UniProtKB-EC"/>
</dbReference>
<keyword evidence="4" id="KW-0235">DNA replication</keyword>
<evidence type="ECO:0000256" key="10">
    <source>
        <dbReference type="ARBA" id="ARBA00035861"/>
    </source>
</evidence>
<dbReference type="InterPro" id="IPR047127">
    <property type="entry name" value="MutT-like"/>
</dbReference>
<dbReference type="AlphaFoldDB" id="A0A5C8ZC45"/>
<name>A0A5C8ZC45_9GAMM</name>
<evidence type="ECO:0000256" key="2">
    <source>
        <dbReference type="ARBA" id="ARBA00005582"/>
    </source>
</evidence>
<keyword evidence="6" id="KW-0227">DNA damage</keyword>
<dbReference type="PANTHER" id="PTHR47707">
    <property type="entry name" value="8-OXO-DGTP DIPHOSPHATASE"/>
    <property type="match status" value="1"/>
</dbReference>
<evidence type="ECO:0000256" key="15">
    <source>
        <dbReference type="ARBA" id="ARBA00041979"/>
    </source>
</evidence>
<evidence type="ECO:0000256" key="9">
    <source>
        <dbReference type="ARBA" id="ARBA00023204"/>
    </source>
</evidence>
<dbReference type="GO" id="GO:0006260">
    <property type="term" value="P:DNA replication"/>
    <property type="evidence" value="ECO:0007669"/>
    <property type="project" value="UniProtKB-KW"/>
</dbReference>
<dbReference type="GO" id="GO:0006281">
    <property type="term" value="P:DNA repair"/>
    <property type="evidence" value="ECO:0007669"/>
    <property type="project" value="UniProtKB-KW"/>
</dbReference>
<keyword evidence="3" id="KW-0515">Mutator protein</keyword>
<dbReference type="GO" id="GO:0044715">
    <property type="term" value="F:8-oxo-dGDP phosphatase activity"/>
    <property type="evidence" value="ECO:0007669"/>
    <property type="project" value="TreeGrafter"/>
</dbReference>
<evidence type="ECO:0000313" key="18">
    <source>
        <dbReference type="EMBL" id="TXR54718.1"/>
    </source>
</evidence>
<proteinExistence type="inferred from homology"/>
<dbReference type="SUPFAM" id="SSF55811">
    <property type="entry name" value="Nudix"/>
    <property type="match status" value="1"/>
</dbReference>
<dbReference type="OrthoDB" id="9810648at2"/>
<dbReference type="Gene3D" id="3.90.79.10">
    <property type="entry name" value="Nucleoside Triphosphate Pyrophosphohydrolase"/>
    <property type="match status" value="1"/>
</dbReference>
<evidence type="ECO:0000256" key="16">
    <source>
        <dbReference type="ARBA" id="ARBA00042798"/>
    </source>
</evidence>
<keyword evidence="8" id="KW-0460">Magnesium</keyword>
<comment type="cofactor">
    <cofactor evidence="1">
        <name>Mg(2+)</name>
        <dbReference type="ChEBI" id="CHEBI:18420"/>
    </cofactor>
</comment>
<evidence type="ECO:0000256" key="1">
    <source>
        <dbReference type="ARBA" id="ARBA00001946"/>
    </source>
</evidence>
<dbReference type="Pfam" id="PF14815">
    <property type="entry name" value="NUDIX_4"/>
    <property type="match status" value="1"/>
</dbReference>
<dbReference type="PROSITE" id="PS51462">
    <property type="entry name" value="NUDIX"/>
    <property type="match status" value="1"/>
</dbReference>
<dbReference type="GO" id="GO:0044716">
    <property type="term" value="F:8-oxo-GDP phosphatase activity"/>
    <property type="evidence" value="ECO:0007669"/>
    <property type="project" value="TreeGrafter"/>
</dbReference>
<dbReference type="GO" id="GO:0046872">
    <property type="term" value="F:metal ion binding"/>
    <property type="evidence" value="ECO:0007669"/>
    <property type="project" value="UniProtKB-KW"/>
</dbReference>
<evidence type="ECO:0000256" key="14">
    <source>
        <dbReference type="ARBA" id="ARBA00041592"/>
    </source>
</evidence>
<evidence type="ECO:0000256" key="12">
    <source>
        <dbReference type="ARBA" id="ARBA00038905"/>
    </source>
</evidence>
<dbReference type="InterPro" id="IPR029119">
    <property type="entry name" value="MutY_C"/>
</dbReference>